<dbReference type="EC" id="2.7.2.11" evidence="10"/>
<dbReference type="AlphaFoldDB" id="A0A7C6A6B1"/>
<dbReference type="GO" id="GO:0004349">
    <property type="term" value="F:glutamate 5-kinase activity"/>
    <property type="evidence" value="ECO:0007669"/>
    <property type="project" value="UniProtKB-EC"/>
</dbReference>
<keyword evidence="5" id="KW-0547">Nucleotide-binding</keyword>
<dbReference type="GO" id="GO:0005829">
    <property type="term" value="C:cytosol"/>
    <property type="evidence" value="ECO:0007669"/>
    <property type="project" value="TreeGrafter"/>
</dbReference>
<dbReference type="PRINTS" id="PR00474">
    <property type="entry name" value="GLU5KINASE"/>
</dbReference>
<dbReference type="PROSITE" id="PS00902">
    <property type="entry name" value="GLUTAMATE_5_KINASE"/>
    <property type="match status" value="1"/>
</dbReference>
<dbReference type="Gene3D" id="2.30.130.10">
    <property type="entry name" value="PUA domain"/>
    <property type="match status" value="1"/>
</dbReference>
<dbReference type="Pfam" id="PF01472">
    <property type="entry name" value="PUA"/>
    <property type="match status" value="1"/>
</dbReference>
<keyword evidence="4 10" id="KW-0808">Transferase</keyword>
<dbReference type="GO" id="GO:0005524">
    <property type="term" value="F:ATP binding"/>
    <property type="evidence" value="ECO:0007669"/>
    <property type="project" value="UniProtKB-KW"/>
</dbReference>
<protein>
    <submittedName>
        <fullName evidence="10">Glutamate 5-kinase</fullName>
        <ecNumber evidence="10">2.7.2.11</ecNumber>
    </submittedName>
</protein>
<dbReference type="FunFam" id="3.40.1160.10:FF:000006">
    <property type="entry name" value="Glutamate 5-kinase"/>
    <property type="match status" value="1"/>
</dbReference>
<dbReference type="PANTHER" id="PTHR43654:SF1">
    <property type="entry name" value="ISOPENTENYL PHOSPHATE KINASE"/>
    <property type="match status" value="1"/>
</dbReference>
<dbReference type="InterPro" id="IPR001057">
    <property type="entry name" value="Glu/AcGlu_kinase"/>
</dbReference>
<dbReference type="GO" id="GO:0008652">
    <property type="term" value="P:amino acid biosynthetic process"/>
    <property type="evidence" value="ECO:0007669"/>
    <property type="project" value="UniProtKB-KW"/>
</dbReference>
<dbReference type="Proteomes" id="UP000886400">
    <property type="component" value="Unassembled WGS sequence"/>
</dbReference>
<keyword evidence="3" id="KW-0641">Proline biosynthesis</keyword>
<evidence type="ECO:0000259" key="9">
    <source>
        <dbReference type="Pfam" id="PF01472"/>
    </source>
</evidence>
<dbReference type="InterPro" id="IPR001048">
    <property type="entry name" value="Asp/Glu/Uridylate_kinase"/>
</dbReference>
<dbReference type="NCBIfam" id="TIGR01027">
    <property type="entry name" value="proB"/>
    <property type="match status" value="1"/>
</dbReference>
<evidence type="ECO:0000256" key="7">
    <source>
        <dbReference type="ARBA" id="ARBA00022840"/>
    </source>
</evidence>
<dbReference type="Gene3D" id="3.40.1160.10">
    <property type="entry name" value="Acetylglutamate kinase-like"/>
    <property type="match status" value="1"/>
</dbReference>
<dbReference type="InterPro" id="IPR019797">
    <property type="entry name" value="Glutamate_5-kinase_CS"/>
</dbReference>
<dbReference type="PIRSF" id="PIRSF000729">
    <property type="entry name" value="GK"/>
    <property type="match status" value="1"/>
</dbReference>
<dbReference type="PROSITE" id="PS50890">
    <property type="entry name" value="PUA"/>
    <property type="match status" value="1"/>
</dbReference>
<dbReference type="SUPFAM" id="SSF53633">
    <property type="entry name" value="Carbamate kinase-like"/>
    <property type="match status" value="1"/>
</dbReference>
<dbReference type="InterPro" id="IPR036974">
    <property type="entry name" value="PUA_sf"/>
</dbReference>
<organism evidence="10">
    <name type="scientific">Desulfurella acetivorans</name>
    <dbReference type="NCBI Taxonomy" id="33002"/>
    <lineage>
        <taxon>Bacteria</taxon>
        <taxon>Pseudomonadati</taxon>
        <taxon>Campylobacterota</taxon>
        <taxon>Desulfurellia</taxon>
        <taxon>Desulfurellales</taxon>
        <taxon>Desulfurellaceae</taxon>
        <taxon>Desulfurella</taxon>
    </lineage>
</organism>
<evidence type="ECO:0000256" key="1">
    <source>
        <dbReference type="ARBA" id="ARBA00022490"/>
    </source>
</evidence>
<dbReference type="InterPro" id="IPR002478">
    <property type="entry name" value="PUA"/>
</dbReference>
<dbReference type="InterPro" id="IPR015947">
    <property type="entry name" value="PUA-like_sf"/>
</dbReference>
<keyword evidence="6" id="KW-0418">Kinase</keyword>
<keyword evidence="2" id="KW-0028">Amino-acid biosynthesis</keyword>
<accession>A0A7C6A6B1</accession>
<dbReference type="EMBL" id="DRZX01000062">
    <property type="protein sequence ID" value="HHS48498.1"/>
    <property type="molecule type" value="Genomic_DNA"/>
</dbReference>
<evidence type="ECO:0000256" key="2">
    <source>
        <dbReference type="ARBA" id="ARBA00022605"/>
    </source>
</evidence>
<dbReference type="InterPro" id="IPR005715">
    <property type="entry name" value="Glu_5kinase/COase_Synthase"/>
</dbReference>
<dbReference type="InterPro" id="IPR011529">
    <property type="entry name" value="Glu_5kinase"/>
</dbReference>
<dbReference type="CDD" id="cd04242">
    <property type="entry name" value="AAK_G5K_ProB"/>
    <property type="match status" value="1"/>
</dbReference>
<evidence type="ECO:0000259" key="8">
    <source>
        <dbReference type="Pfam" id="PF00696"/>
    </source>
</evidence>
<gene>
    <name evidence="10" type="primary">proB</name>
    <name evidence="10" type="ORF">ENM99_01345</name>
</gene>
<reference evidence="10" key="1">
    <citation type="journal article" date="2020" name="mSystems">
        <title>Genome- and Community-Level Interaction Insights into Carbon Utilization and Element Cycling Functions of Hydrothermarchaeota in Hydrothermal Sediment.</title>
        <authorList>
            <person name="Zhou Z."/>
            <person name="Liu Y."/>
            <person name="Xu W."/>
            <person name="Pan J."/>
            <person name="Luo Z.H."/>
            <person name="Li M."/>
        </authorList>
    </citation>
    <scope>NUCLEOTIDE SEQUENCE [LARGE SCALE GENOMIC DNA]</scope>
    <source>
        <strain evidence="10">SpSt-1135</strain>
    </source>
</reference>
<evidence type="ECO:0000313" key="10">
    <source>
        <dbReference type="EMBL" id="HHS48498.1"/>
    </source>
</evidence>
<dbReference type="PANTHER" id="PTHR43654">
    <property type="entry name" value="GLUTAMATE 5-KINASE"/>
    <property type="match status" value="1"/>
</dbReference>
<proteinExistence type="inferred from homology"/>
<feature type="domain" description="PUA" evidence="9">
    <location>
        <begin position="281"/>
        <end position="333"/>
    </location>
</feature>
<keyword evidence="7" id="KW-0067">ATP-binding</keyword>
<evidence type="ECO:0000256" key="3">
    <source>
        <dbReference type="ARBA" id="ARBA00022650"/>
    </source>
</evidence>
<evidence type="ECO:0000256" key="6">
    <source>
        <dbReference type="ARBA" id="ARBA00022777"/>
    </source>
</evidence>
<sequence length="333" mass="37070">MDKQEYLDLSKYTRIVIKVGSAIITNNYDIDEDKINQIAQDVSYLRKQNKEVLIVSSGAVACGMKVLNIKKKPDSVPIKQALASIGQPYLMSIYEKAFAQFSTNISQVLISIEDILSRKRFLNAKNTFEALFGLKVVPIVNENDSVAIKELMFGDNDSLSSHILNLIKGNLLIILTDVDGVYDKDPKLHKDSTLIEIVTQEEAWLKNLKGKSKLGEGGIVSKVKAAFIASKGGKTAVIINGKRKNPIKNLFLDKTFPKTIFLPKSYVKSKIYWINNCMSLGKLYIDYGAFESIKNRKGLLAKGIKAIEGVFLKGNVVDIMLDNKRVAKGIVNY</sequence>
<dbReference type="HAMAP" id="MF_00456">
    <property type="entry name" value="ProB"/>
    <property type="match status" value="1"/>
</dbReference>
<comment type="caution">
    <text evidence="10">The sequence shown here is derived from an EMBL/GenBank/DDBJ whole genome shotgun (WGS) entry which is preliminary data.</text>
</comment>
<dbReference type="Pfam" id="PF00696">
    <property type="entry name" value="AA_kinase"/>
    <property type="match status" value="1"/>
</dbReference>
<name>A0A7C6A6B1_DESAE</name>
<dbReference type="GO" id="GO:0003723">
    <property type="term" value="F:RNA binding"/>
    <property type="evidence" value="ECO:0007669"/>
    <property type="project" value="InterPro"/>
</dbReference>
<feature type="domain" description="Aspartate/glutamate/uridylate kinase" evidence="8">
    <location>
        <begin position="14"/>
        <end position="239"/>
    </location>
</feature>
<dbReference type="InterPro" id="IPR036393">
    <property type="entry name" value="AceGlu_kinase-like_sf"/>
</dbReference>
<dbReference type="InterPro" id="IPR041739">
    <property type="entry name" value="G5K_ProB"/>
</dbReference>
<keyword evidence="1" id="KW-0963">Cytoplasm</keyword>
<evidence type="ECO:0000256" key="4">
    <source>
        <dbReference type="ARBA" id="ARBA00022679"/>
    </source>
</evidence>
<dbReference type="SUPFAM" id="SSF88697">
    <property type="entry name" value="PUA domain-like"/>
    <property type="match status" value="1"/>
</dbReference>
<feature type="non-terminal residue" evidence="10">
    <location>
        <position position="333"/>
    </location>
</feature>
<evidence type="ECO:0000256" key="5">
    <source>
        <dbReference type="ARBA" id="ARBA00022741"/>
    </source>
</evidence>